<dbReference type="SFLD" id="SFLDG00179">
    <property type="entry name" value="mandelate_racemase"/>
    <property type="match status" value="1"/>
</dbReference>
<dbReference type="SFLD" id="SFLDS00001">
    <property type="entry name" value="Enolase"/>
    <property type="match status" value="1"/>
</dbReference>
<dbReference type="Pfam" id="PF02746">
    <property type="entry name" value="MR_MLE_N"/>
    <property type="match status" value="1"/>
</dbReference>
<evidence type="ECO:0000256" key="3">
    <source>
        <dbReference type="ARBA" id="ARBA00022842"/>
    </source>
</evidence>
<sequence>MKITELTTQRVDLPLPSPLRTSIHEIKSVSCLLVTLTSDEGITGEGYAFCFGREKLTAIEAMVTALKSHIIGADPFMTEAIWSGILKAMNFFGQGGALVLAMTPLDVACWDMVGKALGQPLYRIFGGHRTNVPVYASGGLWLSSDLDGLQREAKAFMAAGFKAMKVRLGNLPVAANVARVEAIRDVVGPDFALMADANQGLTTPDAIRLGRALEPHGLVWFEEPIPTWDYAGQAEIAAALDTPLATGETEWIRYGIRNMLEKRAADILMPDLQRMGGYTEFRKVIGQMAAADVPFAPHIFTEHSLHLVASAAGGIYAEHMPWFEGLFNEAMPIEADGTIRVPDRPGVGFTFDRDRIEAHTF</sequence>
<name>A0A8B2NLW1_9HYPH</name>
<dbReference type="Gene3D" id="3.20.20.120">
    <property type="entry name" value="Enolase-like C-terminal domain"/>
    <property type="match status" value="1"/>
</dbReference>
<dbReference type="InterPro" id="IPR013342">
    <property type="entry name" value="Mandelate_racemase_C"/>
</dbReference>
<organism evidence="5 6">
    <name type="scientific">Acuticoccus sediminis</name>
    <dbReference type="NCBI Taxonomy" id="2184697"/>
    <lineage>
        <taxon>Bacteria</taxon>
        <taxon>Pseudomonadati</taxon>
        <taxon>Pseudomonadota</taxon>
        <taxon>Alphaproteobacteria</taxon>
        <taxon>Hyphomicrobiales</taxon>
        <taxon>Amorphaceae</taxon>
        <taxon>Acuticoccus</taxon>
    </lineage>
</organism>
<dbReference type="EMBL" id="QHHQ01000005">
    <property type="protein sequence ID" value="RAH99168.1"/>
    <property type="molecule type" value="Genomic_DNA"/>
</dbReference>
<accession>A0A8B2NLW1</accession>
<dbReference type="OrthoDB" id="9802699at2"/>
<proteinExistence type="predicted"/>
<evidence type="ECO:0000256" key="2">
    <source>
        <dbReference type="ARBA" id="ARBA00022723"/>
    </source>
</evidence>
<dbReference type="InterPro" id="IPR046945">
    <property type="entry name" value="RHMD-like"/>
</dbReference>
<dbReference type="InterPro" id="IPR013341">
    <property type="entry name" value="Mandelate_racemase_N_dom"/>
</dbReference>
<dbReference type="PANTHER" id="PTHR13794:SF58">
    <property type="entry name" value="MITOCHONDRIAL ENOLASE SUPERFAMILY MEMBER 1"/>
    <property type="match status" value="1"/>
</dbReference>
<dbReference type="SMART" id="SM00922">
    <property type="entry name" value="MR_MLE"/>
    <property type="match status" value="1"/>
</dbReference>
<dbReference type="Gene3D" id="3.30.390.10">
    <property type="entry name" value="Enolase-like, N-terminal domain"/>
    <property type="match status" value="1"/>
</dbReference>
<comment type="cofactor">
    <cofactor evidence="1">
        <name>Mg(2+)</name>
        <dbReference type="ChEBI" id="CHEBI:18420"/>
    </cofactor>
</comment>
<dbReference type="GO" id="GO:0016836">
    <property type="term" value="F:hydro-lyase activity"/>
    <property type="evidence" value="ECO:0007669"/>
    <property type="project" value="TreeGrafter"/>
</dbReference>
<gene>
    <name evidence="5" type="ORF">DLJ53_21710</name>
</gene>
<feature type="domain" description="Mandelate racemase/muconate lactonizing enzyme C-terminal" evidence="4">
    <location>
        <begin position="146"/>
        <end position="243"/>
    </location>
</feature>
<comment type="caution">
    <text evidence="5">The sequence shown here is derived from an EMBL/GenBank/DDBJ whole genome shotgun (WGS) entry which is preliminary data.</text>
</comment>
<dbReference type="CDD" id="cd03316">
    <property type="entry name" value="MR_like"/>
    <property type="match status" value="1"/>
</dbReference>
<evidence type="ECO:0000313" key="5">
    <source>
        <dbReference type="EMBL" id="RAH99168.1"/>
    </source>
</evidence>
<reference evidence="5 6" key="1">
    <citation type="submission" date="2018-05" db="EMBL/GenBank/DDBJ databases">
        <title>Acuticoccus sediminis sp. nov., isolated from deep-sea sediment of Indian Ocean.</title>
        <authorList>
            <person name="Liu X."/>
            <person name="Lai Q."/>
            <person name="Du Y."/>
            <person name="Sun F."/>
            <person name="Zhang X."/>
            <person name="Wang S."/>
            <person name="Shao Z."/>
        </authorList>
    </citation>
    <scope>NUCLEOTIDE SEQUENCE [LARGE SCALE GENOMIC DNA]</scope>
    <source>
        <strain evidence="5 6">PTG4-2</strain>
    </source>
</reference>
<dbReference type="GO" id="GO:0000287">
    <property type="term" value="F:magnesium ion binding"/>
    <property type="evidence" value="ECO:0007669"/>
    <property type="project" value="TreeGrafter"/>
</dbReference>
<protein>
    <submittedName>
        <fullName evidence="5">Mandelate racemase/muconate lactonizing enzyme family protein</fullName>
    </submittedName>
</protein>
<keyword evidence="3" id="KW-0460">Magnesium</keyword>
<dbReference type="SUPFAM" id="SSF51604">
    <property type="entry name" value="Enolase C-terminal domain-like"/>
    <property type="match status" value="1"/>
</dbReference>
<dbReference type="Proteomes" id="UP000249590">
    <property type="component" value="Unassembled WGS sequence"/>
</dbReference>
<evidence type="ECO:0000313" key="6">
    <source>
        <dbReference type="Proteomes" id="UP000249590"/>
    </source>
</evidence>
<keyword evidence="6" id="KW-1185">Reference proteome</keyword>
<evidence type="ECO:0000259" key="4">
    <source>
        <dbReference type="SMART" id="SM00922"/>
    </source>
</evidence>
<dbReference type="AlphaFoldDB" id="A0A8B2NLW1"/>
<dbReference type="PANTHER" id="PTHR13794">
    <property type="entry name" value="ENOLASE SUPERFAMILY, MANDELATE RACEMASE"/>
    <property type="match status" value="1"/>
</dbReference>
<keyword evidence="2" id="KW-0479">Metal-binding</keyword>
<evidence type="ECO:0000256" key="1">
    <source>
        <dbReference type="ARBA" id="ARBA00001946"/>
    </source>
</evidence>
<dbReference type="Pfam" id="PF13378">
    <property type="entry name" value="MR_MLE_C"/>
    <property type="match status" value="1"/>
</dbReference>
<dbReference type="GO" id="GO:0016052">
    <property type="term" value="P:carbohydrate catabolic process"/>
    <property type="evidence" value="ECO:0007669"/>
    <property type="project" value="TreeGrafter"/>
</dbReference>
<dbReference type="InterPro" id="IPR036849">
    <property type="entry name" value="Enolase-like_C_sf"/>
</dbReference>
<dbReference type="RefSeq" id="WP_111349219.1">
    <property type="nucleotide sequence ID" value="NZ_QHHQ01000005.1"/>
</dbReference>
<dbReference type="InterPro" id="IPR029017">
    <property type="entry name" value="Enolase-like_N"/>
</dbReference>
<dbReference type="InterPro" id="IPR029065">
    <property type="entry name" value="Enolase_C-like"/>
</dbReference>
<dbReference type="SUPFAM" id="SSF54826">
    <property type="entry name" value="Enolase N-terminal domain-like"/>
    <property type="match status" value="1"/>
</dbReference>